<dbReference type="AlphaFoldDB" id="A0A317DH12"/>
<dbReference type="Gene3D" id="1.10.3720.10">
    <property type="entry name" value="MetI-like"/>
    <property type="match status" value="1"/>
</dbReference>
<sequence>MAPAPDRVPPTSAGLRPLLGRLVRRPAGAFGVAVVAALLLVAVFAPHVVPYDGATQDIPNRLQGPSGSHLLGTDGLGRDLLSRILLGVRIELAVALPAVCTSLVLGLLLGLVAGYRGGWVDNAVVVFMDTIQAFPSVVLALVLVAVLGPSLTNLVIVVAITFAPQSARVTRASVLALRQSPFIEAERALGAGTLRIIGVHVLPNVIAPLFILLAMNIPSAITVEAGLSFLGMGVQPPTPSWGVILSEGFADVYEAPWAVLWTALALVLTTIGFTTLGETLRDVSDPRLSGAKGLRYDR</sequence>
<feature type="transmembrane region" description="Helical" evidence="7">
    <location>
        <begin position="133"/>
        <end position="163"/>
    </location>
</feature>
<keyword evidence="6 7" id="KW-0472">Membrane</keyword>
<reference evidence="9 10" key="1">
    <citation type="submission" date="2018-05" db="EMBL/GenBank/DDBJ databases">
        <title>Micromonosporas from Atacama Desert.</title>
        <authorList>
            <person name="Carro L."/>
            <person name="Golinska P."/>
            <person name="Klenk H.-P."/>
            <person name="Goodfellow M."/>
        </authorList>
    </citation>
    <scope>NUCLEOTIDE SEQUENCE [LARGE SCALE GENOMIC DNA]</scope>
    <source>
        <strain evidence="9 10">4G51</strain>
    </source>
</reference>
<evidence type="ECO:0000256" key="6">
    <source>
        <dbReference type="ARBA" id="ARBA00023136"/>
    </source>
</evidence>
<accession>A0A317DH12</accession>
<proteinExistence type="inferred from homology"/>
<feature type="domain" description="ABC transmembrane type-1" evidence="8">
    <location>
        <begin position="88"/>
        <end position="277"/>
    </location>
</feature>
<feature type="transmembrane region" description="Helical" evidence="7">
    <location>
        <begin position="255"/>
        <end position="277"/>
    </location>
</feature>
<dbReference type="PANTHER" id="PTHR43386">
    <property type="entry name" value="OLIGOPEPTIDE TRANSPORT SYSTEM PERMEASE PROTEIN APPC"/>
    <property type="match status" value="1"/>
</dbReference>
<feature type="transmembrane region" description="Helical" evidence="7">
    <location>
        <begin position="205"/>
        <end position="235"/>
    </location>
</feature>
<name>A0A317DH12_9ACTN</name>
<dbReference type="CDD" id="cd06261">
    <property type="entry name" value="TM_PBP2"/>
    <property type="match status" value="1"/>
</dbReference>
<gene>
    <name evidence="9" type="ORF">DKT69_19905</name>
</gene>
<feature type="transmembrane region" description="Helical" evidence="7">
    <location>
        <begin position="27"/>
        <end position="49"/>
    </location>
</feature>
<keyword evidence="3" id="KW-1003">Cell membrane</keyword>
<evidence type="ECO:0000313" key="9">
    <source>
        <dbReference type="EMBL" id="PWR13642.1"/>
    </source>
</evidence>
<evidence type="ECO:0000256" key="5">
    <source>
        <dbReference type="ARBA" id="ARBA00022989"/>
    </source>
</evidence>
<comment type="similarity">
    <text evidence="7">Belongs to the binding-protein-dependent transport system permease family.</text>
</comment>
<comment type="caution">
    <text evidence="9">The sequence shown here is derived from an EMBL/GenBank/DDBJ whole genome shotgun (WGS) entry which is preliminary data.</text>
</comment>
<dbReference type="PANTHER" id="PTHR43386:SF1">
    <property type="entry name" value="D,D-DIPEPTIDE TRANSPORT SYSTEM PERMEASE PROTEIN DDPC-RELATED"/>
    <property type="match status" value="1"/>
</dbReference>
<keyword evidence="5 7" id="KW-1133">Transmembrane helix</keyword>
<dbReference type="Pfam" id="PF12911">
    <property type="entry name" value="OppC_N"/>
    <property type="match status" value="1"/>
</dbReference>
<dbReference type="InterPro" id="IPR050366">
    <property type="entry name" value="BP-dependent_transpt_permease"/>
</dbReference>
<evidence type="ECO:0000256" key="2">
    <source>
        <dbReference type="ARBA" id="ARBA00022448"/>
    </source>
</evidence>
<dbReference type="OrthoDB" id="9812701at2"/>
<organism evidence="9 10">
    <name type="scientific">Micromonospora sicca</name>
    <dbReference type="NCBI Taxonomy" id="2202420"/>
    <lineage>
        <taxon>Bacteria</taxon>
        <taxon>Bacillati</taxon>
        <taxon>Actinomycetota</taxon>
        <taxon>Actinomycetes</taxon>
        <taxon>Micromonosporales</taxon>
        <taxon>Micromonosporaceae</taxon>
        <taxon>Micromonospora</taxon>
    </lineage>
</organism>
<evidence type="ECO:0000256" key="3">
    <source>
        <dbReference type="ARBA" id="ARBA00022475"/>
    </source>
</evidence>
<evidence type="ECO:0000259" key="8">
    <source>
        <dbReference type="PROSITE" id="PS50928"/>
    </source>
</evidence>
<dbReference type="Pfam" id="PF00528">
    <property type="entry name" value="BPD_transp_1"/>
    <property type="match status" value="1"/>
</dbReference>
<dbReference type="InterPro" id="IPR035906">
    <property type="entry name" value="MetI-like_sf"/>
</dbReference>
<evidence type="ECO:0000256" key="7">
    <source>
        <dbReference type="RuleBase" id="RU363032"/>
    </source>
</evidence>
<dbReference type="PROSITE" id="PS50928">
    <property type="entry name" value="ABC_TM1"/>
    <property type="match status" value="1"/>
</dbReference>
<dbReference type="GO" id="GO:0055085">
    <property type="term" value="P:transmembrane transport"/>
    <property type="evidence" value="ECO:0007669"/>
    <property type="project" value="InterPro"/>
</dbReference>
<dbReference type="GO" id="GO:0005886">
    <property type="term" value="C:plasma membrane"/>
    <property type="evidence" value="ECO:0007669"/>
    <property type="project" value="UniProtKB-SubCell"/>
</dbReference>
<dbReference type="InterPro" id="IPR025966">
    <property type="entry name" value="OppC_N"/>
</dbReference>
<evidence type="ECO:0000313" key="10">
    <source>
        <dbReference type="Proteomes" id="UP000246050"/>
    </source>
</evidence>
<evidence type="ECO:0000256" key="1">
    <source>
        <dbReference type="ARBA" id="ARBA00004651"/>
    </source>
</evidence>
<comment type="subcellular location">
    <subcellularLocation>
        <location evidence="1 7">Cell membrane</location>
        <topology evidence="1 7">Multi-pass membrane protein</topology>
    </subcellularLocation>
</comment>
<dbReference type="EMBL" id="QGKS01000258">
    <property type="protein sequence ID" value="PWR13642.1"/>
    <property type="molecule type" value="Genomic_DNA"/>
</dbReference>
<evidence type="ECO:0000256" key="4">
    <source>
        <dbReference type="ARBA" id="ARBA00022692"/>
    </source>
</evidence>
<dbReference type="SUPFAM" id="SSF161098">
    <property type="entry name" value="MetI-like"/>
    <property type="match status" value="1"/>
</dbReference>
<dbReference type="Proteomes" id="UP000246050">
    <property type="component" value="Unassembled WGS sequence"/>
</dbReference>
<feature type="transmembrane region" description="Helical" evidence="7">
    <location>
        <begin position="92"/>
        <end position="113"/>
    </location>
</feature>
<dbReference type="InterPro" id="IPR000515">
    <property type="entry name" value="MetI-like"/>
</dbReference>
<keyword evidence="2 7" id="KW-0813">Transport</keyword>
<protein>
    <submittedName>
        <fullName evidence="9">Peptide ABC transporter permease</fullName>
    </submittedName>
</protein>
<keyword evidence="4 7" id="KW-0812">Transmembrane</keyword>